<dbReference type="PROSITE" id="PS50012">
    <property type="entry name" value="RCC1_3"/>
    <property type="match status" value="6"/>
</dbReference>
<protein>
    <submittedName>
        <fullName evidence="4">Secretion regulating guanine nucleotide exchange factor</fullName>
    </submittedName>
</protein>
<reference evidence="4 5" key="1">
    <citation type="submission" date="2019-04" db="EMBL/GenBank/DDBJ databases">
        <authorList>
            <consortium name="Wellcome Sanger Institute Data Sharing"/>
        </authorList>
    </citation>
    <scope>NUCLEOTIDE SEQUENCE [LARGE SCALE GENOMIC DNA]</scope>
</reference>
<feature type="repeat" description="RCC1" evidence="2">
    <location>
        <begin position="68"/>
        <end position="119"/>
    </location>
</feature>
<evidence type="ECO:0000256" key="1">
    <source>
        <dbReference type="ARBA" id="ARBA00022737"/>
    </source>
</evidence>
<organism evidence="4 5">
    <name type="scientific">Scleropages formosus</name>
    <name type="common">Asian bonytongue</name>
    <name type="synonym">Osteoglossum formosum</name>
    <dbReference type="NCBI Taxonomy" id="113540"/>
    <lineage>
        <taxon>Eukaryota</taxon>
        <taxon>Metazoa</taxon>
        <taxon>Chordata</taxon>
        <taxon>Craniata</taxon>
        <taxon>Vertebrata</taxon>
        <taxon>Euteleostomi</taxon>
        <taxon>Actinopterygii</taxon>
        <taxon>Neopterygii</taxon>
        <taxon>Teleostei</taxon>
        <taxon>Osteoglossocephala</taxon>
        <taxon>Osteoglossomorpha</taxon>
        <taxon>Osteoglossiformes</taxon>
        <taxon>Osteoglossidae</taxon>
        <taxon>Scleropages</taxon>
    </lineage>
</organism>
<dbReference type="Ensembl" id="ENSSFOT00015081374.1">
    <property type="protein sequence ID" value="ENSSFOP00015059954.1"/>
    <property type="gene ID" value="ENSSFOG00015022456.2"/>
</dbReference>
<feature type="repeat" description="RCC1" evidence="2">
    <location>
        <begin position="15"/>
        <end position="67"/>
    </location>
</feature>
<evidence type="ECO:0000313" key="4">
    <source>
        <dbReference type="Ensembl" id="ENSSFOP00015059954.1"/>
    </source>
</evidence>
<feature type="compositionally biased region" description="Low complexity" evidence="3">
    <location>
        <begin position="395"/>
        <end position="411"/>
    </location>
</feature>
<keyword evidence="1" id="KW-0677">Repeat</keyword>
<dbReference type="InterPro" id="IPR051210">
    <property type="entry name" value="Ub_ligase/GEF_domain"/>
</dbReference>
<name>A0A8C9TYS2_SCLFO</name>
<reference evidence="4" key="2">
    <citation type="submission" date="2025-08" db="UniProtKB">
        <authorList>
            <consortium name="Ensembl"/>
        </authorList>
    </citation>
    <scope>IDENTIFICATION</scope>
</reference>
<evidence type="ECO:0000313" key="5">
    <source>
        <dbReference type="Proteomes" id="UP000694397"/>
    </source>
</evidence>
<evidence type="ECO:0000256" key="3">
    <source>
        <dbReference type="SAM" id="MobiDB-lite"/>
    </source>
</evidence>
<dbReference type="InterPro" id="IPR009091">
    <property type="entry name" value="RCC1/BLIP-II"/>
</dbReference>
<dbReference type="PRINTS" id="PR00633">
    <property type="entry name" value="RCCNDNSATION"/>
</dbReference>
<dbReference type="Gene3D" id="2.130.10.30">
    <property type="entry name" value="Regulator of chromosome condensation 1/beta-lactamase-inhibitor protein II"/>
    <property type="match status" value="2"/>
</dbReference>
<gene>
    <name evidence="4" type="primary">sergef</name>
</gene>
<keyword evidence="5" id="KW-1185">Reference proteome</keyword>
<dbReference type="Pfam" id="PF00415">
    <property type="entry name" value="RCC1"/>
    <property type="match status" value="4"/>
</dbReference>
<proteinExistence type="predicted"/>
<feature type="region of interest" description="Disordered" evidence="3">
    <location>
        <begin position="383"/>
        <end position="419"/>
    </location>
</feature>
<feature type="repeat" description="RCC1" evidence="2">
    <location>
        <begin position="203"/>
        <end position="255"/>
    </location>
</feature>
<reference evidence="4" key="3">
    <citation type="submission" date="2025-09" db="UniProtKB">
        <authorList>
            <consortium name="Ensembl"/>
        </authorList>
    </citation>
    <scope>IDENTIFICATION</scope>
</reference>
<feature type="repeat" description="RCC1" evidence="2">
    <location>
        <begin position="323"/>
        <end position="374"/>
    </location>
</feature>
<feature type="repeat" description="RCC1" evidence="2">
    <location>
        <begin position="256"/>
        <end position="323"/>
    </location>
</feature>
<dbReference type="InterPro" id="IPR000408">
    <property type="entry name" value="Reg_chr_condens"/>
</dbReference>
<dbReference type="GeneTree" id="ENSGT00940000160684"/>
<dbReference type="Proteomes" id="UP000694397">
    <property type="component" value="Chromosome 5"/>
</dbReference>
<dbReference type="PANTHER" id="PTHR22870">
    <property type="entry name" value="REGULATOR OF CHROMOSOME CONDENSATION"/>
    <property type="match status" value="1"/>
</dbReference>
<dbReference type="SUPFAM" id="SSF50985">
    <property type="entry name" value="RCC1/BLIP-II"/>
    <property type="match status" value="1"/>
</dbReference>
<dbReference type="Pfam" id="PF13540">
    <property type="entry name" value="RCC1_2"/>
    <property type="match status" value="1"/>
</dbReference>
<accession>A0A8C9TYS2</accession>
<dbReference type="AlphaFoldDB" id="A0A8C9TYS2"/>
<dbReference type="PANTHER" id="PTHR22870:SF466">
    <property type="entry name" value="ANKYRIN REPEAT-CONTAINING PROTEIN"/>
    <property type="match status" value="1"/>
</dbReference>
<feature type="repeat" description="RCC1" evidence="2">
    <location>
        <begin position="120"/>
        <end position="171"/>
    </location>
</feature>
<sequence>HLMDSVKSFSALSSSALFTWGANSHGQLGHAYAEDVYEPRVARCELPAGGLRALCGGGGHSALITEAGQLLVCGQNHRGQLGLGHTSEVTTFRLCFSLGQRSVRQVSCGWDFTLILTDGGQVLACGSNTYGQLGLPQVPGHTAEPLPLQALKEHVLCVAAGLRHALAVTCELVVPQGSDSGWCGVITFFLFVFFFFFHPPAGGDVFLWGSNKQGQLGTTRSFVAWPALLDRTLMGGESVTDVWSGWAHLVAKTESGRVFSWGRSDYGQLGRAVSASQSLRVPSGDSVTVDSGLVACIPVQVEALAGAAQIACGSEHNLAIVGDRLLSWGWNEHGMCGDGSCADVPHPTPIAVLQDARPVLIGCGAGHSMALCTTTVFGPTRTAEGASGGRGDMVGTTPLPSRLTPPTSGTSCSTAQDTG</sequence>
<evidence type="ECO:0000256" key="2">
    <source>
        <dbReference type="PROSITE-ProRule" id="PRU00235"/>
    </source>
</evidence>